<sequence length="147" mass="15977">MYKHLLVPTDGTELSSKAVDSAVALAKTLDAQITFLYIQPDFPLPIAGEGTMLAPESREDFARGTEEQARKILNEASEVAKRSGVEANAKTAISDVPYEVIIESAQQEHCDLVFMASHGRKGLAGLLIGSETHKVLTHCKIPVLVYR</sequence>
<dbReference type="PRINTS" id="PR01438">
    <property type="entry name" value="UNVRSLSTRESS"/>
</dbReference>
<evidence type="ECO:0000256" key="1">
    <source>
        <dbReference type="ARBA" id="ARBA00008791"/>
    </source>
</evidence>
<dbReference type="InterPro" id="IPR006015">
    <property type="entry name" value="Universal_stress_UspA"/>
</dbReference>
<dbReference type="PIRSF" id="PIRSF006276">
    <property type="entry name" value="UspA"/>
    <property type="match status" value="1"/>
</dbReference>
<dbReference type="InterPro" id="IPR014729">
    <property type="entry name" value="Rossmann-like_a/b/a_fold"/>
</dbReference>
<reference evidence="4 5" key="1">
    <citation type="submission" date="2024-07" db="EMBL/GenBank/DDBJ databases">
        <title>Uliginosibacterium paludis KCTC:42655.</title>
        <authorList>
            <person name="Kim M.K."/>
        </authorList>
    </citation>
    <scope>NUCLEOTIDE SEQUENCE [LARGE SCALE GENOMIC DNA]</scope>
    <source>
        <strain evidence="4 5">KCTC 42655</strain>
    </source>
</reference>
<gene>
    <name evidence="4" type="ORF">ABVT11_00475</name>
</gene>
<dbReference type="PANTHER" id="PTHR46268">
    <property type="entry name" value="STRESS RESPONSE PROTEIN NHAX"/>
    <property type="match status" value="1"/>
</dbReference>
<organism evidence="4 5">
    <name type="scientific">Uliginosibacterium paludis</name>
    <dbReference type="NCBI Taxonomy" id="1615952"/>
    <lineage>
        <taxon>Bacteria</taxon>
        <taxon>Pseudomonadati</taxon>
        <taxon>Pseudomonadota</taxon>
        <taxon>Betaproteobacteria</taxon>
        <taxon>Rhodocyclales</taxon>
        <taxon>Zoogloeaceae</taxon>
        <taxon>Uliginosibacterium</taxon>
    </lineage>
</organism>
<dbReference type="InterPro" id="IPR006016">
    <property type="entry name" value="UspA"/>
</dbReference>
<keyword evidence="2" id="KW-0963">Cytoplasm</keyword>
<dbReference type="Gene3D" id="3.40.50.620">
    <property type="entry name" value="HUPs"/>
    <property type="match status" value="1"/>
</dbReference>
<dbReference type="Proteomes" id="UP001548590">
    <property type="component" value="Unassembled WGS sequence"/>
</dbReference>
<protein>
    <recommendedName>
        <fullName evidence="2">Universal stress protein</fullName>
    </recommendedName>
</protein>
<dbReference type="RefSeq" id="WP_345926254.1">
    <property type="nucleotide sequence ID" value="NZ_JBDIVF010000003.1"/>
</dbReference>
<dbReference type="SUPFAM" id="SSF52402">
    <property type="entry name" value="Adenine nucleotide alpha hydrolases-like"/>
    <property type="match status" value="1"/>
</dbReference>
<evidence type="ECO:0000259" key="3">
    <source>
        <dbReference type="Pfam" id="PF00582"/>
    </source>
</evidence>
<evidence type="ECO:0000313" key="5">
    <source>
        <dbReference type="Proteomes" id="UP001548590"/>
    </source>
</evidence>
<dbReference type="CDD" id="cd00293">
    <property type="entry name" value="USP-like"/>
    <property type="match status" value="1"/>
</dbReference>
<feature type="domain" description="UspA" evidence="3">
    <location>
        <begin position="1"/>
        <end position="147"/>
    </location>
</feature>
<evidence type="ECO:0000256" key="2">
    <source>
        <dbReference type="PIRNR" id="PIRNR006276"/>
    </source>
</evidence>
<keyword evidence="5" id="KW-1185">Reference proteome</keyword>
<dbReference type="Pfam" id="PF00582">
    <property type="entry name" value="Usp"/>
    <property type="match status" value="1"/>
</dbReference>
<dbReference type="EMBL" id="JBEWLZ010000001">
    <property type="protein sequence ID" value="MET1488281.1"/>
    <property type="molecule type" value="Genomic_DNA"/>
</dbReference>
<accession>A0ABV2CK56</accession>
<proteinExistence type="inferred from homology"/>
<comment type="similarity">
    <text evidence="1 2">Belongs to the universal stress protein A family.</text>
</comment>
<comment type="caution">
    <text evidence="4">The sequence shown here is derived from an EMBL/GenBank/DDBJ whole genome shotgun (WGS) entry which is preliminary data.</text>
</comment>
<evidence type="ECO:0000313" key="4">
    <source>
        <dbReference type="EMBL" id="MET1488281.1"/>
    </source>
</evidence>
<name>A0ABV2CK56_9RHOO</name>
<comment type="subcellular location">
    <subcellularLocation>
        <location evidence="2">Cytoplasm</location>
    </subcellularLocation>
</comment>
<dbReference type="PANTHER" id="PTHR46268:SF6">
    <property type="entry name" value="UNIVERSAL STRESS PROTEIN UP12"/>
    <property type="match status" value="1"/>
</dbReference>